<dbReference type="SMART" id="SM00256">
    <property type="entry name" value="FBOX"/>
    <property type="match status" value="1"/>
</dbReference>
<organism evidence="3 4">
    <name type="scientific">Cyanidioschyzon merolae (strain NIES-3377 / 10D)</name>
    <name type="common">Unicellular red alga</name>
    <dbReference type="NCBI Taxonomy" id="280699"/>
    <lineage>
        <taxon>Eukaryota</taxon>
        <taxon>Rhodophyta</taxon>
        <taxon>Bangiophyceae</taxon>
        <taxon>Cyanidiales</taxon>
        <taxon>Cyanidiaceae</taxon>
        <taxon>Cyanidioschyzon</taxon>
    </lineage>
</organism>
<dbReference type="OMA" id="CFHERCA"/>
<dbReference type="OrthoDB" id="2117972at2759"/>
<dbReference type="InterPro" id="IPR045464">
    <property type="entry name" value="Hrt3/FBXO9_C"/>
</dbReference>
<protein>
    <submittedName>
        <fullName evidence="3">Similar to F-box only protein 9</fullName>
    </submittedName>
</protein>
<dbReference type="PANTHER" id="PTHR12874">
    <property type="entry name" value="F-BOX ONLY PROTEIN 48-RELATED"/>
    <property type="match status" value="1"/>
</dbReference>
<dbReference type="Pfam" id="PF19270">
    <property type="entry name" value="FBO_C"/>
    <property type="match status" value="1"/>
</dbReference>
<dbReference type="GO" id="GO:0031146">
    <property type="term" value="P:SCF-dependent proteasomal ubiquitin-dependent protein catabolic process"/>
    <property type="evidence" value="ECO:0007669"/>
    <property type="project" value="TreeGrafter"/>
</dbReference>
<dbReference type="Pfam" id="PF12937">
    <property type="entry name" value="F-box-like"/>
    <property type="match status" value="1"/>
</dbReference>
<evidence type="ECO:0000313" key="3">
    <source>
        <dbReference type="EMBL" id="BAM78973.1"/>
    </source>
</evidence>
<dbReference type="Proteomes" id="UP000007014">
    <property type="component" value="Chromosome 3"/>
</dbReference>
<proteinExistence type="predicted"/>
<dbReference type="InterPro" id="IPR036047">
    <property type="entry name" value="F-box-like_dom_sf"/>
</dbReference>
<dbReference type="HOGENOM" id="CLU_763693_0_0_1"/>
<evidence type="ECO:0000313" key="4">
    <source>
        <dbReference type="Proteomes" id="UP000007014"/>
    </source>
</evidence>
<dbReference type="KEGG" id="cme:CYME_CMC028C"/>
<keyword evidence="4" id="KW-1185">Reference proteome</keyword>
<reference evidence="3 4" key="1">
    <citation type="journal article" date="2004" name="Nature">
        <title>Genome sequence of the ultrasmall unicellular red alga Cyanidioschyzon merolae 10D.</title>
        <authorList>
            <person name="Matsuzaki M."/>
            <person name="Misumi O."/>
            <person name="Shin-i T."/>
            <person name="Maruyama S."/>
            <person name="Takahara M."/>
            <person name="Miyagishima S."/>
            <person name="Mori T."/>
            <person name="Nishida K."/>
            <person name="Yagisawa F."/>
            <person name="Nishida K."/>
            <person name="Yoshida Y."/>
            <person name="Nishimura Y."/>
            <person name="Nakao S."/>
            <person name="Kobayashi T."/>
            <person name="Momoyama Y."/>
            <person name="Higashiyama T."/>
            <person name="Minoda A."/>
            <person name="Sano M."/>
            <person name="Nomoto H."/>
            <person name="Oishi K."/>
            <person name="Hayashi H."/>
            <person name="Ohta F."/>
            <person name="Nishizaka S."/>
            <person name="Haga S."/>
            <person name="Miura S."/>
            <person name="Morishita T."/>
            <person name="Kabeya Y."/>
            <person name="Terasawa K."/>
            <person name="Suzuki Y."/>
            <person name="Ishii Y."/>
            <person name="Asakawa S."/>
            <person name="Takano H."/>
            <person name="Ohta N."/>
            <person name="Kuroiwa H."/>
            <person name="Tanaka K."/>
            <person name="Shimizu N."/>
            <person name="Sugano S."/>
            <person name="Sato N."/>
            <person name="Nozaki H."/>
            <person name="Ogasawara N."/>
            <person name="Kohara Y."/>
            <person name="Kuroiwa T."/>
        </authorList>
    </citation>
    <scope>NUCLEOTIDE SEQUENCE [LARGE SCALE GENOMIC DNA]</scope>
    <source>
        <strain evidence="3 4">10D</strain>
    </source>
</reference>
<reference evidence="3 4" key="2">
    <citation type="journal article" date="2007" name="BMC Biol.">
        <title>A 100%-complete sequence reveals unusually simple genomic features in the hot-spring red alga Cyanidioschyzon merolae.</title>
        <authorList>
            <person name="Nozaki H."/>
            <person name="Takano H."/>
            <person name="Misumi O."/>
            <person name="Terasawa K."/>
            <person name="Matsuzaki M."/>
            <person name="Maruyama S."/>
            <person name="Nishida K."/>
            <person name="Yagisawa F."/>
            <person name="Yoshida Y."/>
            <person name="Fujiwara T."/>
            <person name="Takio S."/>
            <person name="Tamura K."/>
            <person name="Chung S.J."/>
            <person name="Nakamura S."/>
            <person name="Kuroiwa H."/>
            <person name="Tanaka K."/>
            <person name="Sato N."/>
            <person name="Kuroiwa T."/>
        </authorList>
    </citation>
    <scope>NUCLEOTIDE SEQUENCE [LARGE SCALE GENOMIC DNA]</scope>
    <source>
        <strain evidence="3 4">10D</strain>
    </source>
</reference>
<evidence type="ECO:0000256" key="1">
    <source>
        <dbReference type="ARBA" id="ARBA00022786"/>
    </source>
</evidence>
<dbReference type="STRING" id="280699.M1VEN3"/>
<dbReference type="GO" id="GO:0005737">
    <property type="term" value="C:cytoplasm"/>
    <property type="evidence" value="ECO:0007669"/>
    <property type="project" value="TreeGrafter"/>
</dbReference>
<dbReference type="GeneID" id="16992411"/>
<dbReference type="SUPFAM" id="SSF81383">
    <property type="entry name" value="F-box domain"/>
    <property type="match status" value="1"/>
</dbReference>
<keyword evidence="1" id="KW-0833">Ubl conjugation pathway</keyword>
<dbReference type="Gene3D" id="1.20.1280.50">
    <property type="match status" value="1"/>
</dbReference>
<dbReference type="EMBL" id="AP006485">
    <property type="protein sequence ID" value="BAM78973.1"/>
    <property type="molecule type" value="Genomic_DNA"/>
</dbReference>
<dbReference type="AlphaFoldDB" id="M1VEN3"/>
<dbReference type="PANTHER" id="PTHR12874:SF9">
    <property type="entry name" value="F-BOX ONLY PROTEIN 48"/>
    <property type="match status" value="1"/>
</dbReference>
<feature type="domain" description="F-box" evidence="2">
    <location>
        <begin position="63"/>
        <end position="109"/>
    </location>
</feature>
<evidence type="ECO:0000259" key="2">
    <source>
        <dbReference type="PROSITE" id="PS50181"/>
    </source>
</evidence>
<dbReference type="eggNOG" id="KOG2997">
    <property type="taxonomic scope" value="Eukaryota"/>
</dbReference>
<name>M1VEN3_CYAM1</name>
<dbReference type="RefSeq" id="XP_005535259.1">
    <property type="nucleotide sequence ID" value="XM_005535202.1"/>
</dbReference>
<dbReference type="Gramene" id="CMC028CT">
    <property type="protein sequence ID" value="CMC028CT"/>
    <property type="gene ID" value="CMC028C"/>
</dbReference>
<accession>M1VEN3</accession>
<dbReference type="GO" id="GO:0019005">
    <property type="term" value="C:SCF ubiquitin ligase complex"/>
    <property type="evidence" value="ECO:0007669"/>
    <property type="project" value="TreeGrafter"/>
</dbReference>
<gene>
    <name evidence="3" type="ORF">CYME_CMC028C</name>
</gene>
<dbReference type="InterPro" id="IPR001810">
    <property type="entry name" value="F-box_dom"/>
</dbReference>
<dbReference type="PROSITE" id="PS50181">
    <property type="entry name" value="FBOX"/>
    <property type="match status" value="1"/>
</dbReference>
<sequence length="363" mass="41115">MVSYTGEAGRLLSETLVRPWFALYHQRVPRERHCEDCESTTDAADNKLSTARVEQPGPAKTNLSPVEQLPGDVLRSVFELLSPADLASVSRVCRTFLSIAFDPALWRRHCLEAWGDRESLTRLTAAACGYGGWRRMLRSRAHLQFHGLYIQKQQYLRIGGDDGTGSRRVFFISFYRYLRFFPGGKVVGMTTPEDPLVSRARLQSTRWEASHQSWHHENNAGAGAGTDQVVPAVGDYQFDEKTRMVSVTLPIYQPRYAEMQGALACYVLELSDADGRPRGANDMLRLLEHSTLSADGSAPLYHEVKPSQALFYFTPFGSQYRRVAEKLFADPEDVKMFNRVQLMQRPARLQTRRTNCTRTNAVN</sequence>